<evidence type="ECO:0000313" key="2">
    <source>
        <dbReference type="Proteomes" id="UP000681967"/>
    </source>
</evidence>
<name>A0A8S3GJ18_9BILA</name>
<dbReference type="EMBL" id="CAJOBH010274159">
    <property type="protein sequence ID" value="CAF5166799.1"/>
    <property type="molecule type" value="Genomic_DNA"/>
</dbReference>
<gene>
    <name evidence="1" type="ORF">BYL167_LOCUS76171</name>
</gene>
<protein>
    <submittedName>
        <fullName evidence="1">Uncharacterized protein</fullName>
    </submittedName>
</protein>
<evidence type="ECO:0000313" key="1">
    <source>
        <dbReference type="EMBL" id="CAF5166799.1"/>
    </source>
</evidence>
<dbReference type="AlphaFoldDB" id="A0A8S3GJ18"/>
<sequence length="65" mass="7573">NEKYVKFLPISDETFVTNNHNSTTSDNGQLSREDLKYSVKIFLRSLDPELLHQTIDTGLSRVQYR</sequence>
<proteinExistence type="predicted"/>
<feature type="non-terminal residue" evidence="1">
    <location>
        <position position="1"/>
    </location>
</feature>
<dbReference type="Proteomes" id="UP000681967">
    <property type="component" value="Unassembled WGS sequence"/>
</dbReference>
<reference evidence="1" key="1">
    <citation type="submission" date="2021-02" db="EMBL/GenBank/DDBJ databases">
        <authorList>
            <person name="Nowell W R."/>
        </authorList>
    </citation>
    <scope>NUCLEOTIDE SEQUENCE</scope>
</reference>
<comment type="caution">
    <text evidence="1">The sequence shown here is derived from an EMBL/GenBank/DDBJ whole genome shotgun (WGS) entry which is preliminary data.</text>
</comment>
<accession>A0A8S3GJ18</accession>
<organism evidence="1 2">
    <name type="scientific">Rotaria magnacalcarata</name>
    <dbReference type="NCBI Taxonomy" id="392030"/>
    <lineage>
        <taxon>Eukaryota</taxon>
        <taxon>Metazoa</taxon>
        <taxon>Spiralia</taxon>
        <taxon>Gnathifera</taxon>
        <taxon>Rotifera</taxon>
        <taxon>Eurotatoria</taxon>
        <taxon>Bdelloidea</taxon>
        <taxon>Philodinida</taxon>
        <taxon>Philodinidae</taxon>
        <taxon>Rotaria</taxon>
    </lineage>
</organism>